<dbReference type="Pfam" id="PF13847">
    <property type="entry name" value="Methyltransf_31"/>
    <property type="match status" value="1"/>
</dbReference>
<dbReference type="Proteomes" id="UP001217178">
    <property type="component" value="Unassembled WGS sequence"/>
</dbReference>
<accession>A0ABT5LGK4</accession>
<proteinExistence type="predicted"/>
<dbReference type="GO" id="GO:0032259">
    <property type="term" value="P:methylation"/>
    <property type="evidence" value="ECO:0007669"/>
    <property type="project" value="UniProtKB-KW"/>
</dbReference>
<feature type="domain" description="Methyltransferase" evidence="1">
    <location>
        <begin position="39"/>
        <end position="146"/>
    </location>
</feature>
<dbReference type="Gene3D" id="3.40.50.150">
    <property type="entry name" value="Vaccinia Virus protein VP39"/>
    <property type="match status" value="1"/>
</dbReference>
<evidence type="ECO:0000313" key="2">
    <source>
        <dbReference type="EMBL" id="MDC9590247.1"/>
    </source>
</evidence>
<evidence type="ECO:0000259" key="1">
    <source>
        <dbReference type="Pfam" id="PF13847"/>
    </source>
</evidence>
<sequence length="247" mass="28499">MEKKIIYDSIGESFEQFADTVAQRKVEVRTIFDMIGDVSGKSVLDLACGYGYFGRELRKRGASKVIGIDISEKMIELAKEKSNQYGDNLEFHVRNVCTMESFGKFDIVVAAWLFNNAESLDNLEAMFRVIADNIKPSGKLIAYTVDPDFQLKMGNFDIYGVNVLKEENWNGGFRHEAEFVTNPPSAFTFYRWSRENYEYALEKAGFKHFEWRKPLLLDSDIKSYPEGFWNIFQENCLQTGLICECRI</sequence>
<dbReference type="InterPro" id="IPR025714">
    <property type="entry name" value="Methyltranfer_dom"/>
</dbReference>
<dbReference type="PANTHER" id="PTHR43861:SF1">
    <property type="entry name" value="TRANS-ACONITATE 2-METHYLTRANSFERASE"/>
    <property type="match status" value="1"/>
</dbReference>
<dbReference type="GO" id="GO:0008168">
    <property type="term" value="F:methyltransferase activity"/>
    <property type="evidence" value="ECO:0007669"/>
    <property type="project" value="UniProtKB-KW"/>
</dbReference>
<dbReference type="RefSeq" id="WP_273555549.1">
    <property type="nucleotide sequence ID" value="NZ_JAQRFI010000031.1"/>
</dbReference>
<dbReference type="SUPFAM" id="SSF53335">
    <property type="entry name" value="S-adenosyl-L-methionine-dependent methyltransferases"/>
    <property type="match status" value="1"/>
</dbReference>
<organism evidence="2 3">
    <name type="scientific">Xenorhabdus yunnanensis</name>
    <dbReference type="NCBI Taxonomy" id="3025878"/>
    <lineage>
        <taxon>Bacteria</taxon>
        <taxon>Pseudomonadati</taxon>
        <taxon>Pseudomonadota</taxon>
        <taxon>Gammaproteobacteria</taxon>
        <taxon>Enterobacterales</taxon>
        <taxon>Morganellaceae</taxon>
        <taxon>Xenorhabdus</taxon>
    </lineage>
</organism>
<dbReference type="EMBL" id="JAQRFI010000031">
    <property type="protein sequence ID" value="MDC9590247.1"/>
    <property type="molecule type" value="Genomic_DNA"/>
</dbReference>
<evidence type="ECO:0000313" key="3">
    <source>
        <dbReference type="Proteomes" id="UP001217178"/>
    </source>
</evidence>
<dbReference type="PANTHER" id="PTHR43861">
    <property type="entry name" value="TRANS-ACONITATE 2-METHYLTRANSFERASE-RELATED"/>
    <property type="match status" value="1"/>
</dbReference>
<reference evidence="2 3" key="1">
    <citation type="submission" date="2023-02" db="EMBL/GenBank/DDBJ databases">
        <title>Entomopathogenic bacteria.</title>
        <authorList>
            <person name="Machado R.A."/>
        </authorList>
    </citation>
    <scope>NUCLEOTIDE SEQUENCE [LARGE SCALE GENOMIC DNA]</scope>
    <source>
        <strain evidence="2 3">XENO-10</strain>
    </source>
</reference>
<name>A0ABT5LGK4_9GAMM</name>
<keyword evidence="2" id="KW-0489">Methyltransferase</keyword>
<keyword evidence="3" id="KW-1185">Reference proteome</keyword>
<dbReference type="CDD" id="cd02440">
    <property type="entry name" value="AdoMet_MTases"/>
    <property type="match status" value="1"/>
</dbReference>
<keyword evidence="2" id="KW-0808">Transferase</keyword>
<comment type="caution">
    <text evidence="2">The sequence shown here is derived from an EMBL/GenBank/DDBJ whole genome shotgun (WGS) entry which is preliminary data.</text>
</comment>
<dbReference type="InterPro" id="IPR029063">
    <property type="entry name" value="SAM-dependent_MTases_sf"/>
</dbReference>
<gene>
    <name evidence="2" type="ORF">PSI23_13340</name>
</gene>
<protein>
    <submittedName>
        <fullName evidence="2">Class I SAM-dependent methyltransferase</fullName>
    </submittedName>
</protein>